<dbReference type="EMBL" id="PNYB01000023">
    <property type="protein sequence ID" value="PMS18976.1"/>
    <property type="molecule type" value="Genomic_DNA"/>
</dbReference>
<name>A0A2N7VPB8_9BURK</name>
<gene>
    <name evidence="2" type="ORF">C0Z19_22330</name>
</gene>
<keyword evidence="1" id="KW-0812">Transmembrane</keyword>
<protein>
    <submittedName>
        <fullName evidence="2">Uncharacterized protein</fullName>
    </submittedName>
</protein>
<evidence type="ECO:0000313" key="2">
    <source>
        <dbReference type="EMBL" id="PMS18976.1"/>
    </source>
</evidence>
<dbReference type="AlphaFoldDB" id="A0A2N7VPB8"/>
<evidence type="ECO:0000256" key="1">
    <source>
        <dbReference type="SAM" id="Phobius"/>
    </source>
</evidence>
<keyword evidence="1" id="KW-1133">Transmembrane helix</keyword>
<accession>A0A2N7VPB8</accession>
<evidence type="ECO:0000313" key="3">
    <source>
        <dbReference type="Proteomes" id="UP000235347"/>
    </source>
</evidence>
<sequence>MWHGRLIVIERVILGAFLVLPLLIVAFLFSDELWQDHLRQTRAASPRRVDWRHPLRSLLHRH</sequence>
<comment type="caution">
    <text evidence="2">The sequence shown here is derived from an EMBL/GenBank/DDBJ whole genome shotgun (WGS) entry which is preliminary data.</text>
</comment>
<reference evidence="2 3" key="1">
    <citation type="submission" date="2018-01" db="EMBL/GenBank/DDBJ databases">
        <title>Whole genome analyses suggest that Burkholderia sensu lato contains two further novel genera in the rhizoxinica-symbiotica group Mycetohabitans gen. nov., and Trinickia gen. nov.: implications for the evolution of diazotrophy and nodulation in the Burkholderiaceae.</title>
        <authorList>
            <person name="Estrada-de los Santos P."/>
            <person name="Palmer M."/>
            <person name="Chavez-Ramirez B."/>
            <person name="Beukes C."/>
            <person name="Steenkamp E.T."/>
            <person name="Hirsch A.M."/>
            <person name="Manyaka P."/>
            <person name="Maluk M."/>
            <person name="Lafos M."/>
            <person name="Crook M."/>
            <person name="Gross E."/>
            <person name="Simon M.F."/>
            <person name="Bueno dos Reis Junior F."/>
            <person name="Poole P.S."/>
            <person name="Venter S.N."/>
            <person name="James E.K."/>
        </authorList>
    </citation>
    <scope>NUCLEOTIDE SEQUENCE [LARGE SCALE GENOMIC DNA]</scope>
    <source>
        <strain evidence="2 3">GP25-8</strain>
    </source>
</reference>
<organism evidence="2 3">
    <name type="scientific">Trinickia soli</name>
    <dbReference type="NCBI Taxonomy" id="380675"/>
    <lineage>
        <taxon>Bacteria</taxon>
        <taxon>Pseudomonadati</taxon>
        <taxon>Pseudomonadota</taxon>
        <taxon>Betaproteobacteria</taxon>
        <taxon>Burkholderiales</taxon>
        <taxon>Burkholderiaceae</taxon>
        <taxon>Trinickia</taxon>
    </lineage>
</organism>
<proteinExistence type="predicted"/>
<keyword evidence="3" id="KW-1185">Reference proteome</keyword>
<feature type="transmembrane region" description="Helical" evidence="1">
    <location>
        <begin position="12"/>
        <end position="29"/>
    </location>
</feature>
<keyword evidence="1" id="KW-0472">Membrane</keyword>
<dbReference type="Proteomes" id="UP000235347">
    <property type="component" value="Unassembled WGS sequence"/>
</dbReference>